<protein>
    <submittedName>
        <fullName evidence="4">TetR/AcrR family transcriptional regulator</fullName>
    </submittedName>
</protein>
<dbReference type="Proteomes" id="UP000324105">
    <property type="component" value="Unassembled WGS sequence"/>
</dbReference>
<dbReference type="InterPro" id="IPR050624">
    <property type="entry name" value="HTH-type_Tx_Regulator"/>
</dbReference>
<feature type="domain" description="HTH tetR-type" evidence="3">
    <location>
        <begin position="18"/>
        <end position="78"/>
    </location>
</feature>
<evidence type="ECO:0000259" key="3">
    <source>
        <dbReference type="PROSITE" id="PS50977"/>
    </source>
</evidence>
<dbReference type="GO" id="GO:0003677">
    <property type="term" value="F:DNA binding"/>
    <property type="evidence" value="ECO:0007669"/>
    <property type="project" value="UniProtKB-UniRule"/>
</dbReference>
<feature type="DNA-binding region" description="H-T-H motif" evidence="2">
    <location>
        <begin position="41"/>
        <end position="60"/>
    </location>
</feature>
<proteinExistence type="predicted"/>
<name>A0A5A7ZTT7_STRSA</name>
<evidence type="ECO:0000313" key="4">
    <source>
        <dbReference type="EMBL" id="KAA0119394.1"/>
    </source>
</evidence>
<organism evidence="4 5">
    <name type="scientific">Streptococcus sanguinis</name>
    <dbReference type="NCBI Taxonomy" id="1305"/>
    <lineage>
        <taxon>Bacteria</taxon>
        <taxon>Bacillati</taxon>
        <taxon>Bacillota</taxon>
        <taxon>Bacilli</taxon>
        <taxon>Lactobacillales</taxon>
        <taxon>Streptococcaceae</taxon>
        <taxon>Streptococcus</taxon>
    </lineage>
</organism>
<evidence type="ECO:0000313" key="5">
    <source>
        <dbReference type="Proteomes" id="UP000324105"/>
    </source>
</evidence>
<comment type="caution">
    <text evidence="4">The sequence shown here is derived from an EMBL/GenBank/DDBJ whole genome shotgun (WGS) entry which is preliminary data.</text>
</comment>
<dbReference type="InterPro" id="IPR009057">
    <property type="entry name" value="Homeodomain-like_sf"/>
</dbReference>
<dbReference type="RefSeq" id="WP_009755063.1">
    <property type="nucleotide sequence ID" value="NZ_JAKUVG010000001.1"/>
</dbReference>
<dbReference type="Pfam" id="PF22568">
    <property type="entry name" value="Tet_C_40"/>
    <property type="match status" value="1"/>
</dbReference>
<dbReference type="PANTHER" id="PTHR43479">
    <property type="entry name" value="ACREF/ENVCD OPERON REPRESSOR-RELATED"/>
    <property type="match status" value="1"/>
</dbReference>
<dbReference type="PRINTS" id="PR00455">
    <property type="entry name" value="HTHTETR"/>
</dbReference>
<dbReference type="Gene3D" id="1.10.357.10">
    <property type="entry name" value="Tetracycline Repressor, domain 2"/>
    <property type="match status" value="1"/>
</dbReference>
<dbReference type="InterPro" id="IPR055155">
    <property type="entry name" value="SMU_134-like_C"/>
</dbReference>
<dbReference type="EMBL" id="VIBR01000001">
    <property type="protein sequence ID" value="KAA0119394.1"/>
    <property type="molecule type" value="Genomic_DNA"/>
</dbReference>
<accession>A0A5A7ZTT7</accession>
<dbReference type="SUPFAM" id="SSF46689">
    <property type="entry name" value="Homeodomain-like"/>
    <property type="match status" value="1"/>
</dbReference>
<dbReference type="Gene3D" id="1.10.10.60">
    <property type="entry name" value="Homeodomain-like"/>
    <property type="match status" value="1"/>
</dbReference>
<evidence type="ECO:0000256" key="2">
    <source>
        <dbReference type="PROSITE-ProRule" id="PRU00335"/>
    </source>
</evidence>
<keyword evidence="1 2" id="KW-0238">DNA-binding</keyword>
<evidence type="ECO:0000256" key="1">
    <source>
        <dbReference type="ARBA" id="ARBA00023125"/>
    </source>
</evidence>
<dbReference type="PANTHER" id="PTHR43479:SF11">
    <property type="entry name" value="ACREF_ENVCD OPERON REPRESSOR-RELATED"/>
    <property type="match status" value="1"/>
</dbReference>
<sequence length="211" mass="24463">MKVLSKKLVRKPVQKRSLDKLNTILAVSKELFAKKNYFNVTTNEIAKEAGISIGTLYSYFSNKEEILSLILKDYNESFIVIFNQLNTSENLELFSSDYKGWIEKLIDNLISLEDKEFHAQIEMLSYSIPEVKEIQDQHNDKMKELTYQCLKHYVGNKEITNLKSISNILFNFITSIVDEILYSSHSDEEITVLRKTSLDCIALILENLLYS</sequence>
<gene>
    <name evidence="4" type="ORF">FKX92_02310</name>
</gene>
<dbReference type="PROSITE" id="PS50977">
    <property type="entry name" value="HTH_TETR_2"/>
    <property type="match status" value="1"/>
</dbReference>
<dbReference type="InterPro" id="IPR001647">
    <property type="entry name" value="HTH_TetR"/>
</dbReference>
<dbReference type="Pfam" id="PF00440">
    <property type="entry name" value="TetR_N"/>
    <property type="match status" value="1"/>
</dbReference>
<dbReference type="AlphaFoldDB" id="A0A5A7ZTT7"/>
<reference evidence="4 5" key="1">
    <citation type="submission" date="2019-06" db="EMBL/GenBank/DDBJ databases">
        <title>Genome sequence and analysis of a MDR-Streptococcus sanguis isolated from throat swab of children with scarlet fever from Hangzhou,China.</title>
        <authorList>
            <person name="Huang Y."/>
            <person name="Xie L."/>
            <person name="Liu W."/>
        </authorList>
    </citation>
    <scope>NUCLEOTIDE SEQUENCE [LARGE SCALE GENOMIC DNA]</scope>
    <source>
        <strain evidence="4 5">S28</strain>
    </source>
</reference>